<dbReference type="PATRIC" id="fig|267850.7.peg.1134"/>
<evidence type="ECO:0000313" key="11">
    <source>
        <dbReference type="EMBL" id="KDE40548.1"/>
    </source>
</evidence>
<evidence type="ECO:0000256" key="3">
    <source>
        <dbReference type="ARBA" id="ARBA00009528"/>
    </source>
</evidence>
<feature type="binding site" evidence="9">
    <location>
        <position position="266"/>
    </location>
    <ligand>
        <name>Mn(2+)</name>
        <dbReference type="ChEBI" id="CHEBI:29035"/>
        <label>2</label>
    </ligand>
</feature>
<dbReference type="InterPro" id="IPR000819">
    <property type="entry name" value="Peptidase_M17_C"/>
</dbReference>
<dbReference type="AlphaFoldDB" id="A0A063Y2L6"/>
<dbReference type="InterPro" id="IPR011356">
    <property type="entry name" value="Leucine_aapep/pepB"/>
</dbReference>
<comment type="catalytic activity">
    <reaction evidence="2 9">
        <text>Release of an N-terminal amino acid, preferentially leucine, but not glutamic or aspartic acids.</text>
        <dbReference type="EC" id="3.4.11.10"/>
    </reaction>
</comment>
<dbReference type="GO" id="GO:0006508">
    <property type="term" value="P:proteolysis"/>
    <property type="evidence" value="ECO:0007669"/>
    <property type="project" value="UniProtKB-KW"/>
</dbReference>
<keyword evidence="7 9" id="KW-0378">Hydrolase</keyword>
<evidence type="ECO:0000256" key="5">
    <source>
        <dbReference type="ARBA" id="ARBA00022670"/>
    </source>
</evidence>
<dbReference type="InterPro" id="IPR008283">
    <property type="entry name" value="Peptidase_M17_N"/>
</dbReference>
<keyword evidence="4 9" id="KW-0031">Aminopeptidase</keyword>
<dbReference type="Proteomes" id="UP000027318">
    <property type="component" value="Unassembled WGS sequence"/>
</dbReference>
<keyword evidence="12" id="KW-1185">Reference proteome</keyword>
<comment type="cofactor">
    <cofactor evidence="9">
        <name>Mn(2+)</name>
        <dbReference type="ChEBI" id="CHEBI:29035"/>
    </cofactor>
    <text evidence="9">Binds 2 manganese ions per subunit.</text>
</comment>
<keyword evidence="9" id="KW-0963">Cytoplasm</keyword>
<dbReference type="NCBIfam" id="NF002074">
    <property type="entry name" value="PRK00913.1-4"/>
    <property type="match status" value="1"/>
</dbReference>
<dbReference type="GO" id="GO:0070006">
    <property type="term" value="F:metalloaminopeptidase activity"/>
    <property type="evidence" value="ECO:0007669"/>
    <property type="project" value="InterPro"/>
</dbReference>
<evidence type="ECO:0000313" key="12">
    <source>
        <dbReference type="Proteomes" id="UP000027318"/>
    </source>
</evidence>
<gene>
    <name evidence="9" type="primary">pepA</name>
    <name evidence="11" type="ORF">ADINL_1140</name>
</gene>
<evidence type="ECO:0000256" key="2">
    <source>
        <dbReference type="ARBA" id="ARBA00000967"/>
    </source>
</evidence>
<comment type="subcellular location">
    <subcellularLocation>
        <location evidence="9">Cytoplasm</location>
    </subcellularLocation>
</comment>
<feature type="domain" description="Cytosol aminopeptidase" evidence="10">
    <location>
        <begin position="346"/>
        <end position="353"/>
    </location>
</feature>
<dbReference type="PANTHER" id="PTHR11963">
    <property type="entry name" value="LEUCINE AMINOPEPTIDASE-RELATED"/>
    <property type="match status" value="1"/>
</dbReference>
<evidence type="ECO:0000256" key="7">
    <source>
        <dbReference type="ARBA" id="ARBA00022801"/>
    </source>
</evidence>
<dbReference type="STRING" id="267850.ADINL_1140"/>
<keyword evidence="6 9" id="KW-0479">Metal-binding</keyword>
<protein>
    <recommendedName>
        <fullName evidence="9">Probable cytosol aminopeptidase</fullName>
        <ecNumber evidence="9">3.4.11.1</ecNumber>
    </recommendedName>
    <alternativeName>
        <fullName evidence="9">Leucine aminopeptidase</fullName>
        <shortName evidence="9">LAP</shortName>
        <ecNumber evidence="9">3.4.11.10</ecNumber>
    </alternativeName>
    <alternativeName>
        <fullName evidence="9">Leucyl aminopeptidase</fullName>
    </alternativeName>
</protein>
<comment type="similarity">
    <text evidence="3 9">Belongs to the peptidase M17 family.</text>
</comment>
<dbReference type="Pfam" id="PF02789">
    <property type="entry name" value="Peptidase_M17_N"/>
    <property type="match status" value="1"/>
</dbReference>
<accession>A0A063Y2L6</accession>
<feature type="binding site" evidence="9">
    <location>
        <position position="350"/>
    </location>
    <ligand>
        <name>Mn(2+)</name>
        <dbReference type="ChEBI" id="CHEBI:29035"/>
        <label>2</label>
    </ligand>
</feature>
<dbReference type="Gene3D" id="3.40.630.10">
    <property type="entry name" value="Zn peptidases"/>
    <property type="match status" value="1"/>
</dbReference>
<keyword evidence="5 9" id="KW-0645">Protease</keyword>
<dbReference type="Pfam" id="PF00883">
    <property type="entry name" value="Peptidase_M17"/>
    <property type="match status" value="1"/>
</dbReference>
<feature type="active site" evidence="9">
    <location>
        <position position="352"/>
    </location>
</feature>
<evidence type="ECO:0000259" key="10">
    <source>
        <dbReference type="PROSITE" id="PS00631"/>
    </source>
</evidence>
<evidence type="ECO:0000256" key="8">
    <source>
        <dbReference type="ARBA" id="ARBA00023211"/>
    </source>
</evidence>
<feature type="binding site" evidence="9">
    <location>
        <position position="271"/>
    </location>
    <ligand>
        <name>Mn(2+)</name>
        <dbReference type="ChEBI" id="CHEBI:29035"/>
        <label>2</label>
    </ligand>
</feature>
<dbReference type="OrthoDB" id="9809354at2"/>
<dbReference type="FunFam" id="3.40.630.10:FF:000004">
    <property type="entry name" value="Probable cytosol aminopeptidase"/>
    <property type="match status" value="1"/>
</dbReference>
<dbReference type="EMBL" id="JMSZ01000016">
    <property type="protein sequence ID" value="KDE40548.1"/>
    <property type="molecule type" value="Genomic_DNA"/>
</dbReference>
<keyword evidence="8 9" id="KW-0464">Manganese</keyword>
<dbReference type="RefSeq" id="WP_036544764.1">
    <property type="nucleotide sequence ID" value="NZ_JMSZ01000016.1"/>
</dbReference>
<evidence type="ECO:0000256" key="1">
    <source>
        <dbReference type="ARBA" id="ARBA00000135"/>
    </source>
</evidence>
<feature type="binding site" evidence="9">
    <location>
        <position position="289"/>
    </location>
    <ligand>
        <name>Mn(2+)</name>
        <dbReference type="ChEBI" id="CHEBI:29035"/>
        <label>2</label>
    </ligand>
</feature>
<sequence>MFFEILSDAAETLSIECLVVGIEADGKLSPTASHLNTLTQGAIQDLIDSGDLSGAAGEQQLLRNLPGLTAPRLLLIGLGKTDERKDRHYRKLVKGINQTLGKLKLKSVAIALDGLASDQPDPYRQTRLLTEWTSADFYQYDTTKSKKAEPTTLEQYAILLPEDAAELGESALLDGVAIANGINSARELGNLPGNICTPTYLADKAKALAEEFEALKVKVLDEEKMEKLGMHSLLSVGRGSAQPSKLIIIEYQGGQKDDAPHVLVGKGITFDTGGISLKPGAAMDEMKFDMCGAASVIGTIEAVAEMHLPLNLIAVVAAAENMPGSQATKPGDVVTTMSGQTVEILNTDAEGRLVLCDALTYVERFKPASVIDVATLTGACIIALGHHASGLLSNNDTLAEALLTAGDYAADRAWPLPLWDEYQELLDSNFADMANIGGRSAGTITAACFLSRFTKAYPWAHLDIAGTAWNSNGKEKGATGRCVSLLCQYLIDQAETLDLPESAHEHSHH</sequence>
<dbReference type="SUPFAM" id="SSF53187">
    <property type="entry name" value="Zn-dependent exopeptidases"/>
    <property type="match status" value="1"/>
</dbReference>
<dbReference type="PANTHER" id="PTHR11963:SF23">
    <property type="entry name" value="CYTOSOL AMINOPEPTIDASE"/>
    <property type="match status" value="1"/>
</dbReference>
<evidence type="ECO:0000256" key="6">
    <source>
        <dbReference type="ARBA" id="ARBA00022723"/>
    </source>
</evidence>
<dbReference type="InterPro" id="IPR023042">
    <property type="entry name" value="Peptidase_M17_leu_NH2_pept"/>
</dbReference>
<dbReference type="CDD" id="cd00433">
    <property type="entry name" value="Peptidase_M17"/>
    <property type="match status" value="1"/>
</dbReference>
<dbReference type="NCBIfam" id="NF002073">
    <property type="entry name" value="PRK00913.1-2"/>
    <property type="match status" value="1"/>
</dbReference>
<dbReference type="GO" id="GO:0030145">
    <property type="term" value="F:manganese ion binding"/>
    <property type="evidence" value="ECO:0007669"/>
    <property type="project" value="UniProtKB-UniRule"/>
</dbReference>
<dbReference type="PRINTS" id="PR00481">
    <property type="entry name" value="LAMNOPPTDASE"/>
</dbReference>
<dbReference type="EC" id="3.4.11.1" evidence="9"/>
<feature type="binding site" evidence="9">
    <location>
        <position position="348"/>
    </location>
    <ligand>
        <name>Mn(2+)</name>
        <dbReference type="ChEBI" id="CHEBI:29035"/>
        <label>1</label>
    </ligand>
</feature>
<name>A0A063Y2L6_9GAMM</name>
<dbReference type="PROSITE" id="PS00631">
    <property type="entry name" value="CYTOSOL_AP"/>
    <property type="match status" value="1"/>
</dbReference>
<dbReference type="InterPro" id="IPR043472">
    <property type="entry name" value="Macro_dom-like"/>
</dbReference>
<feature type="binding site" evidence="9">
    <location>
        <position position="271"/>
    </location>
    <ligand>
        <name>Mn(2+)</name>
        <dbReference type="ChEBI" id="CHEBI:29035"/>
        <label>1</label>
    </ligand>
</feature>
<evidence type="ECO:0000256" key="4">
    <source>
        <dbReference type="ARBA" id="ARBA00022438"/>
    </source>
</evidence>
<comment type="caution">
    <text evidence="11">The sequence shown here is derived from an EMBL/GenBank/DDBJ whole genome shotgun (WGS) entry which is preliminary data.</text>
</comment>
<organism evidence="11 12">
    <name type="scientific">Nitrincola lacisaponensis</name>
    <dbReference type="NCBI Taxonomy" id="267850"/>
    <lineage>
        <taxon>Bacteria</taxon>
        <taxon>Pseudomonadati</taxon>
        <taxon>Pseudomonadota</taxon>
        <taxon>Gammaproteobacteria</taxon>
        <taxon>Oceanospirillales</taxon>
        <taxon>Oceanospirillaceae</taxon>
        <taxon>Nitrincola</taxon>
    </lineage>
</organism>
<dbReference type="NCBIfam" id="NF002077">
    <property type="entry name" value="PRK00913.2-4"/>
    <property type="match status" value="1"/>
</dbReference>
<dbReference type="GO" id="GO:0005737">
    <property type="term" value="C:cytoplasm"/>
    <property type="evidence" value="ECO:0007669"/>
    <property type="project" value="UniProtKB-SubCell"/>
</dbReference>
<reference evidence="11 12" key="1">
    <citation type="journal article" date="2005" name="Int. J. Syst. Evol. Microbiol.">
        <title>Nitrincola lacisaponensis gen. nov., sp. nov., a novel alkaliphilic bacterium isolated from an alkaline, saline lake.</title>
        <authorList>
            <person name="Dimitriu P.A."/>
            <person name="Shukla S.K."/>
            <person name="Conradt J."/>
            <person name="Marquez M.C."/>
            <person name="Ventosa A."/>
            <person name="Maglia A."/>
            <person name="Peyton B.M."/>
            <person name="Pinkart H.C."/>
            <person name="Mormile M.R."/>
        </authorList>
    </citation>
    <scope>NUCLEOTIDE SEQUENCE [LARGE SCALE GENOMIC DNA]</scope>
    <source>
        <strain evidence="11 12">4CA</strain>
    </source>
</reference>
<dbReference type="Gene3D" id="3.40.220.10">
    <property type="entry name" value="Leucine Aminopeptidase, subunit E, domain 1"/>
    <property type="match status" value="1"/>
</dbReference>
<feature type="active site" evidence="9">
    <location>
        <position position="278"/>
    </location>
</feature>
<comment type="catalytic activity">
    <reaction evidence="1 9">
        <text>Release of an N-terminal amino acid, Xaa-|-Yaa-, in which Xaa is preferably Leu, but may be other amino acids including Pro although not Arg or Lys, and Yaa may be Pro. Amino acid amides and methyl esters are also readily hydrolyzed, but rates on arylamides are exceedingly low.</text>
        <dbReference type="EC" id="3.4.11.1"/>
    </reaction>
</comment>
<dbReference type="SUPFAM" id="SSF52949">
    <property type="entry name" value="Macro domain-like"/>
    <property type="match status" value="1"/>
</dbReference>
<feature type="binding site" evidence="9">
    <location>
        <position position="350"/>
    </location>
    <ligand>
        <name>Mn(2+)</name>
        <dbReference type="ChEBI" id="CHEBI:29035"/>
        <label>1</label>
    </ligand>
</feature>
<dbReference type="EC" id="3.4.11.10" evidence="9"/>
<comment type="function">
    <text evidence="9">Presumably involved in the processing and regular turnover of intracellular proteins. Catalyzes the removal of unsubstituted N-terminal amino acids from various peptides.</text>
</comment>
<evidence type="ECO:0000256" key="9">
    <source>
        <dbReference type="HAMAP-Rule" id="MF_00181"/>
    </source>
</evidence>
<proteinExistence type="inferred from homology"/>
<dbReference type="HAMAP" id="MF_00181">
    <property type="entry name" value="Cytosol_peptidase_M17"/>
    <property type="match status" value="1"/>
</dbReference>